<feature type="region of interest" description="Disordered" evidence="1">
    <location>
        <begin position="125"/>
        <end position="145"/>
    </location>
</feature>
<dbReference type="EMBL" id="ML977597">
    <property type="protein sequence ID" value="KAF1999236.1"/>
    <property type="molecule type" value="Genomic_DNA"/>
</dbReference>
<proteinExistence type="predicted"/>
<evidence type="ECO:0000313" key="2">
    <source>
        <dbReference type="EMBL" id="KAF1999236.1"/>
    </source>
</evidence>
<evidence type="ECO:0000313" key="3">
    <source>
        <dbReference type="Proteomes" id="UP000799779"/>
    </source>
</evidence>
<dbReference type="OrthoDB" id="3939315at2759"/>
<dbReference type="Proteomes" id="UP000799779">
    <property type="component" value="Unassembled WGS sequence"/>
</dbReference>
<gene>
    <name evidence="2" type="ORF">P154DRAFT_232153</name>
</gene>
<evidence type="ECO:0000256" key="1">
    <source>
        <dbReference type="SAM" id="MobiDB-lite"/>
    </source>
</evidence>
<reference evidence="2" key="1">
    <citation type="journal article" date="2020" name="Stud. Mycol.">
        <title>101 Dothideomycetes genomes: a test case for predicting lifestyles and emergence of pathogens.</title>
        <authorList>
            <person name="Haridas S."/>
            <person name="Albert R."/>
            <person name="Binder M."/>
            <person name="Bloem J."/>
            <person name="Labutti K."/>
            <person name="Salamov A."/>
            <person name="Andreopoulos B."/>
            <person name="Baker S."/>
            <person name="Barry K."/>
            <person name="Bills G."/>
            <person name="Bluhm B."/>
            <person name="Cannon C."/>
            <person name="Castanera R."/>
            <person name="Culley D."/>
            <person name="Daum C."/>
            <person name="Ezra D."/>
            <person name="Gonzalez J."/>
            <person name="Henrissat B."/>
            <person name="Kuo A."/>
            <person name="Liang C."/>
            <person name="Lipzen A."/>
            <person name="Lutzoni F."/>
            <person name="Magnuson J."/>
            <person name="Mondo S."/>
            <person name="Nolan M."/>
            <person name="Ohm R."/>
            <person name="Pangilinan J."/>
            <person name="Park H.-J."/>
            <person name="Ramirez L."/>
            <person name="Alfaro M."/>
            <person name="Sun H."/>
            <person name="Tritt A."/>
            <person name="Yoshinaga Y."/>
            <person name="Zwiers L.-H."/>
            <person name="Turgeon B."/>
            <person name="Goodwin S."/>
            <person name="Spatafora J."/>
            <person name="Crous P."/>
            <person name="Grigoriev I."/>
        </authorList>
    </citation>
    <scope>NUCLEOTIDE SEQUENCE</scope>
    <source>
        <strain evidence="2">CBS 123094</strain>
    </source>
</reference>
<protein>
    <submittedName>
        <fullName evidence="2">Uncharacterized protein</fullName>
    </submittedName>
</protein>
<keyword evidence="3" id="KW-1185">Reference proteome</keyword>
<accession>A0A6A5WNQ3</accession>
<dbReference type="AlphaFoldDB" id="A0A6A5WNQ3"/>
<name>A0A6A5WNQ3_9PLEO</name>
<feature type="region of interest" description="Disordered" evidence="1">
    <location>
        <begin position="1"/>
        <end position="26"/>
    </location>
</feature>
<organism evidence="2 3">
    <name type="scientific">Amniculicola lignicola CBS 123094</name>
    <dbReference type="NCBI Taxonomy" id="1392246"/>
    <lineage>
        <taxon>Eukaryota</taxon>
        <taxon>Fungi</taxon>
        <taxon>Dikarya</taxon>
        <taxon>Ascomycota</taxon>
        <taxon>Pezizomycotina</taxon>
        <taxon>Dothideomycetes</taxon>
        <taxon>Pleosporomycetidae</taxon>
        <taxon>Pleosporales</taxon>
        <taxon>Amniculicolaceae</taxon>
        <taxon>Amniculicola</taxon>
    </lineage>
</organism>
<feature type="compositionally biased region" description="Pro residues" evidence="1">
    <location>
        <begin position="1"/>
        <end position="12"/>
    </location>
</feature>
<sequence length="291" mass="32920">MEEVPPYSPTAPPIQYLPSTTTPTEEDDAGLALAKTSSPTFGNRLDPLSFFEEQDNALRHAITTPIAFAGASKPPPDYNPIDDLARSFRLEGSFIYTTKTSHMPRYQLMQEFTRSGQPKRLSIRRLMPRESRSHSLPSSSGESERIRYDDEGTMYTIASYEMRGHRSSTLPGSIRLESGSSFLGGKWTKIYLWTKSARRDSLNPENEARILKYGYHSRDEWDKRLMFSIKKGLWENGAGQRIAKEEEGKDGNVFELLAGYGGAQRDLAVSCWVMKVWMGAGMRWQGDVKGW</sequence>